<proteinExistence type="predicted"/>
<feature type="region of interest" description="Disordered" evidence="1">
    <location>
        <begin position="282"/>
        <end position="360"/>
    </location>
</feature>
<feature type="compositionally biased region" description="Basic and acidic residues" evidence="1">
    <location>
        <begin position="300"/>
        <end position="317"/>
    </location>
</feature>
<gene>
    <name evidence="2" type="ORF">J3D65DRAFT_611682</name>
</gene>
<evidence type="ECO:0000313" key="2">
    <source>
        <dbReference type="EMBL" id="KAK7545071.1"/>
    </source>
</evidence>
<dbReference type="GeneID" id="92031843"/>
<name>A0ABR1MCY6_9PEZI</name>
<comment type="caution">
    <text evidence="2">The sequence shown here is derived from an EMBL/GenBank/DDBJ whole genome shotgun (WGS) entry which is preliminary data.</text>
</comment>
<dbReference type="Proteomes" id="UP001360953">
    <property type="component" value="Unassembled WGS sequence"/>
</dbReference>
<organism evidence="2 3">
    <name type="scientific">Phyllosticta citribraziliensis</name>
    <dbReference type="NCBI Taxonomy" id="989973"/>
    <lineage>
        <taxon>Eukaryota</taxon>
        <taxon>Fungi</taxon>
        <taxon>Dikarya</taxon>
        <taxon>Ascomycota</taxon>
        <taxon>Pezizomycotina</taxon>
        <taxon>Dothideomycetes</taxon>
        <taxon>Dothideomycetes incertae sedis</taxon>
        <taxon>Botryosphaeriales</taxon>
        <taxon>Phyllostictaceae</taxon>
        <taxon>Phyllosticta</taxon>
    </lineage>
</organism>
<protein>
    <submittedName>
        <fullName evidence="2">Uncharacterized protein</fullName>
    </submittedName>
</protein>
<dbReference type="EMBL" id="JBBPEH010000001">
    <property type="protein sequence ID" value="KAK7545071.1"/>
    <property type="molecule type" value="Genomic_DNA"/>
</dbReference>
<keyword evidence="3" id="KW-1185">Reference proteome</keyword>
<reference evidence="2 3" key="1">
    <citation type="submission" date="2024-04" db="EMBL/GenBank/DDBJ databases">
        <title>Phyllosticta paracitricarpa is synonymous to the EU quarantine fungus P. citricarpa based on phylogenomic analyses.</title>
        <authorList>
            <consortium name="Lawrence Berkeley National Laboratory"/>
            <person name="Van ingen-buijs V.A."/>
            <person name="Van westerhoven A.C."/>
            <person name="Haridas S."/>
            <person name="Skiadas P."/>
            <person name="Martin F."/>
            <person name="Groenewald J.Z."/>
            <person name="Crous P.W."/>
            <person name="Seidl M.F."/>
        </authorList>
    </citation>
    <scope>NUCLEOTIDE SEQUENCE [LARGE SCALE GENOMIC DNA]</scope>
    <source>
        <strain evidence="2 3">CPC 17464</strain>
    </source>
</reference>
<accession>A0ABR1MCY6</accession>
<evidence type="ECO:0000313" key="3">
    <source>
        <dbReference type="Proteomes" id="UP001360953"/>
    </source>
</evidence>
<sequence>MSTTISAATKQVLSELCEEGPPVVIQYREAGAANSSWSYFGHESPLDMRFLCYQFPLRHQQMFLLRLKVPVSIDDSFDKSSDIPVDVDIWDRCIETFDISLYLYESRKWGPLVDVVDAGDRMMQEEGICETFTASGTTYSVKIRPRTFAEIPKPVYEAFYFDGRQYEGDIVQMDLRLHQPPAIALHHTDSIVPCGPNDRVVLENLFSLSKSLTVRIFLRRSNVRMLRVLWEMSLKVQWRSEFATLSFQAPFDAERLWTVKTRKRGYEWYKFHHAKGKKYEIRTRVDKPGYPGTEEENEGDEAKDVRGQDSRGCEKEQSGNPPQSPETKKSNSTFTVDTESGVLSLMFGTEDSRTTVEVCP</sequence>
<dbReference type="RefSeq" id="XP_066660306.1">
    <property type="nucleotide sequence ID" value="XM_066798937.1"/>
</dbReference>
<evidence type="ECO:0000256" key="1">
    <source>
        <dbReference type="SAM" id="MobiDB-lite"/>
    </source>
</evidence>